<dbReference type="AlphaFoldDB" id="A0A7J7NXK4"/>
<evidence type="ECO:0000313" key="2">
    <source>
        <dbReference type="Proteomes" id="UP000541444"/>
    </source>
</evidence>
<evidence type="ECO:0000313" key="1">
    <source>
        <dbReference type="EMBL" id="KAF6171927.1"/>
    </source>
</evidence>
<name>A0A7J7NXK4_9MAGN</name>
<proteinExistence type="predicted"/>
<feature type="non-terminal residue" evidence="1">
    <location>
        <position position="1"/>
    </location>
</feature>
<reference evidence="1 2" key="1">
    <citation type="journal article" date="2020" name="IScience">
        <title>Genome Sequencing of the Endangered Kingdonia uniflora (Circaeasteraceae, Ranunculales) Reveals Potential Mechanisms of Evolutionary Specialization.</title>
        <authorList>
            <person name="Sun Y."/>
            <person name="Deng T."/>
            <person name="Zhang A."/>
            <person name="Moore M.J."/>
            <person name="Landis J.B."/>
            <person name="Lin N."/>
            <person name="Zhang H."/>
            <person name="Zhang X."/>
            <person name="Huang J."/>
            <person name="Zhang X."/>
            <person name="Sun H."/>
            <person name="Wang H."/>
        </authorList>
    </citation>
    <scope>NUCLEOTIDE SEQUENCE [LARGE SCALE GENOMIC DNA]</scope>
    <source>
        <strain evidence="1">TB1705</strain>
        <tissue evidence="1">Leaf</tissue>
    </source>
</reference>
<sequence>ERFYLSHFVLVEFLVVSVEDTDHRTEGKYYSLIKGRSISFFCRSNEFPCRLNEESSPLEIWSIDNFVVRTSFLIVGTKCQVPWNLAHMQLSFERDFFSFERYVNFLGFLSKLVVIRSNDFWSRSNEYREK</sequence>
<gene>
    <name evidence="1" type="ORF">GIB67_011824</name>
</gene>
<keyword evidence="2" id="KW-1185">Reference proteome</keyword>
<organism evidence="1 2">
    <name type="scientific">Kingdonia uniflora</name>
    <dbReference type="NCBI Taxonomy" id="39325"/>
    <lineage>
        <taxon>Eukaryota</taxon>
        <taxon>Viridiplantae</taxon>
        <taxon>Streptophyta</taxon>
        <taxon>Embryophyta</taxon>
        <taxon>Tracheophyta</taxon>
        <taxon>Spermatophyta</taxon>
        <taxon>Magnoliopsida</taxon>
        <taxon>Ranunculales</taxon>
        <taxon>Circaeasteraceae</taxon>
        <taxon>Kingdonia</taxon>
    </lineage>
</organism>
<dbReference type="Proteomes" id="UP000541444">
    <property type="component" value="Unassembled WGS sequence"/>
</dbReference>
<accession>A0A7J7NXK4</accession>
<comment type="caution">
    <text evidence="1">The sequence shown here is derived from an EMBL/GenBank/DDBJ whole genome shotgun (WGS) entry which is preliminary data.</text>
</comment>
<protein>
    <submittedName>
        <fullName evidence="1">Uncharacterized protein</fullName>
    </submittedName>
</protein>
<dbReference type="EMBL" id="JACGCM010000452">
    <property type="protein sequence ID" value="KAF6171927.1"/>
    <property type="molecule type" value="Genomic_DNA"/>
</dbReference>